<dbReference type="SUPFAM" id="SSF54909">
    <property type="entry name" value="Dimeric alpha+beta barrel"/>
    <property type="match status" value="1"/>
</dbReference>
<dbReference type="Gene3D" id="3.30.70.100">
    <property type="match status" value="1"/>
</dbReference>
<accession>A0ABX9BGC0</accession>
<dbReference type="PANTHER" id="PTHR39169">
    <property type="match status" value="1"/>
</dbReference>
<comment type="caution">
    <text evidence="1">The sequence shown here is derived from an EMBL/GenBank/DDBJ whole genome shotgun (WGS) entry which is preliminary data.</text>
</comment>
<evidence type="ECO:0000313" key="2">
    <source>
        <dbReference type="Proteomes" id="UP000248827"/>
    </source>
</evidence>
<dbReference type="Proteomes" id="UP000248827">
    <property type="component" value="Unassembled WGS sequence"/>
</dbReference>
<sequence length="100" mass="11627">MSYVLQIDFKFKGPFGEAMSMEFEKMAESINLEKGFIKKVWTESEARTEAGGHYHFENEEDAENYLKMHLERLRGFGIEESNVKIFKVNEKLSLINKGLS</sequence>
<dbReference type="NCBIfam" id="NF008333">
    <property type="entry name" value="PRK11118.1"/>
    <property type="match status" value="1"/>
</dbReference>
<dbReference type="InterPro" id="IPR011008">
    <property type="entry name" value="Dimeric_a/b-barrel"/>
</dbReference>
<dbReference type="PANTHER" id="PTHR39169:SF1">
    <property type="entry name" value="MONOOXYGENASE YDHR-RELATED"/>
    <property type="match status" value="1"/>
</dbReference>
<gene>
    <name evidence="1" type="ORF">DET54_11124</name>
</gene>
<keyword evidence="1" id="KW-0560">Oxidoreductase</keyword>
<dbReference type="InterPro" id="IPR014910">
    <property type="entry name" value="YdhR"/>
</dbReference>
<protein>
    <submittedName>
        <fullName evidence="1">Monooxygenase ydhR</fullName>
    </submittedName>
</protein>
<dbReference type="EMBL" id="QLLI01000011">
    <property type="protein sequence ID" value="RAI91706.1"/>
    <property type="molecule type" value="Genomic_DNA"/>
</dbReference>
<dbReference type="RefSeq" id="WP_111620598.1">
    <property type="nucleotide sequence ID" value="NZ_QLLI01000011.1"/>
</dbReference>
<evidence type="ECO:0000313" key="1">
    <source>
        <dbReference type="EMBL" id="RAI91706.1"/>
    </source>
</evidence>
<dbReference type="Pfam" id="PF08803">
    <property type="entry name" value="ydhR"/>
    <property type="match status" value="1"/>
</dbReference>
<reference evidence="1 2" key="1">
    <citation type="submission" date="2018-06" db="EMBL/GenBank/DDBJ databases">
        <title>Freshwater and sediment microbial communities from various areas in North America, analyzing microbe dynamics in response to fracking.</title>
        <authorList>
            <person name="Lamendella R."/>
        </authorList>
    </citation>
    <scope>NUCLEOTIDE SEQUENCE [LARGE SCALE GENOMIC DNA]</scope>
    <source>
        <strain evidence="1 2">NG-13</strain>
    </source>
</reference>
<keyword evidence="1" id="KW-0503">Monooxygenase</keyword>
<name>A0ABX9BGC0_9BACL</name>
<proteinExistence type="predicted"/>
<dbReference type="GO" id="GO:0004497">
    <property type="term" value="F:monooxygenase activity"/>
    <property type="evidence" value="ECO:0007669"/>
    <property type="project" value="UniProtKB-KW"/>
</dbReference>
<organism evidence="1 2">
    <name type="scientific">Paenibacillus pabuli</name>
    <dbReference type="NCBI Taxonomy" id="1472"/>
    <lineage>
        <taxon>Bacteria</taxon>
        <taxon>Bacillati</taxon>
        <taxon>Bacillota</taxon>
        <taxon>Bacilli</taxon>
        <taxon>Bacillales</taxon>
        <taxon>Paenibacillaceae</taxon>
        <taxon>Paenibacillus</taxon>
    </lineage>
</organism>
<keyword evidence="2" id="KW-1185">Reference proteome</keyword>